<dbReference type="PANTHER" id="PTHR11705">
    <property type="entry name" value="PROTEASE FAMILY M14 CARBOXYPEPTIDASE A,B"/>
    <property type="match status" value="1"/>
</dbReference>
<dbReference type="GO" id="GO:0005615">
    <property type="term" value="C:extracellular space"/>
    <property type="evidence" value="ECO:0007669"/>
    <property type="project" value="TreeGrafter"/>
</dbReference>
<name>A0A2W4VK92_9CYAN</name>
<dbReference type="GO" id="GO:0004181">
    <property type="term" value="F:metallocarboxypeptidase activity"/>
    <property type="evidence" value="ECO:0007669"/>
    <property type="project" value="InterPro"/>
</dbReference>
<dbReference type="SUPFAM" id="SSF53187">
    <property type="entry name" value="Zn-dependent exopeptidases"/>
    <property type="match status" value="1"/>
</dbReference>
<evidence type="ECO:0000256" key="6">
    <source>
        <dbReference type="ARBA" id="ARBA00023049"/>
    </source>
</evidence>
<organism evidence="9 10">
    <name type="scientific">Leptolyngbya foveolarum</name>
    <dbReference type="NCBI Taxonomy" id="47253"/>
    <lineage>
        <taxon>Bacteria</taxon>
        <taxon>Bacillati</taxon>
        <taxon>Cyanobacteriota</taxon>
        <taxon>Cyanophyceae</taxon>
        <taxon>Leptolyngbyales</taxon>
        <taxon>Leptolyngbyaceae</taxon>
        <taxon>Leptolyngbya group</taxon>
        <taxon>Leptolyngbya</taxon>
    </lineage>
</organism>
<protein>
    <recommendedName>
        <fullName evidence="8">Peptidase M14 domain-containing protein</fullName>
    </recommendedName>
</protein>
<dbReference type="PROSITE" id="PS52035">
    <property type="entry name" value="PEPTIDASE_M14"/>
    <property type="match status" value="1"/>
</dbReference>
<dbReference type="GO" id="GO:0008270">
    <property type="term" value="F:zinc ion binding"/>
    <property type="evidence" value="ECO:0007669"/>
    <property type="project" value="InterPro"/>
</dbReference>
<gene>
    <name evidence="9" type="ORF">DCF25_20980</name>
</gene>
<dbReference type="Pfam" id="PF00246">
    <property type="entry name" value="Peptidase_M14"/>
    <property type="match status" value="1"/>
</dbReference>
<feature type="domain" description="Peptidase M14" evidence="8">
    <location>
        <begin position="1"/>
        <end position="305"/>
    </location>
</feature>
<comment type="caution">
    <text evidence="7">Lacks conserved residue(s) required for the propagation of feature annotation.</text>
</comment>
<proteinExistence type="inferred from homology"/>
<comment type="similarity">
    <text evidence="2 7">Belongs to the peptidase M14 family.</text>
</comment>
<dbReference type="InterPro" id="IPR000834">
    <property type="entry name" value="Peptidase_M14"/>
</dbReference>
<evidence type="ECO:0000259" key="8">
    <source>
        <dbReference type="PROSITE" id="PS52035"/>
    </source>
</evidence>
<evidence type="ECO:0000256" key="1">
    <source>
        <dbReference type="ARBA" id="ARBA00001947"/>
    </source>
</evidence>
<dbReference type="AlphaFoldDB" id="A0A2W4VK92"/>
<dbReference type="Gene3D" id="3.40.630.10">
    <property type="entry name" value="Zn peptidases"/>
    <property type="match status" value="1"/>
</dbReference>
<sequence>MEWTDLKRLDSLILETEAAGAQIEEIGVSGEGRSLYGITLGDADAARTVFIIAGCHANETIGPLTALSMLQSLVQKPIAGVRFKIVPVVDPDFLHRNTVNILVNATLRDLLSVETRYCRDLEGHFTTDTYPECVAVRRWMQKTEQIDAYFSLHSAGLISPGLFFYVGSGSDSQCIDAVANCTAAVAPEYLPLLSYDPTGETQIALAPGFLEIPIPKDKLSSSGNPNSSLAYVSRYFKPKFIGVSEMPLAVCPALHNVALSEIDQCNRAFRQTGYVPHPFQEISLDDQLAVMKTFVESVAQYIATL</sequence>
<keyword evidence="5" id="KW-0862">Zinc</keyword>
<evidence type="ECO:0000256" key="4">
    <source>
        <dbReference type="ARBA" id="ARBA00022801"/>
    </source>
</evidence>
<reference evidence="9 10" key="2">
    <citation type="submission" date="2018-06" db="EMBL/GenBank/DDBJ databases">
        <title>Metagenomic assembly of (sub)arctic Cyanobacteria and their associated microbiome from non-axenic cultures.</title>
        <authorList>
            <person name="Baurain D."/>
        </authorList>
    </citation>
    <scope>NUCLEOTIDE SEQUENCE [LARGE SCALE GENOMIC DNA]</scope>
    <source>
        <strain evidence="9">ULC129bin1</strain>
    </source>
</reference>
<dbReference type="Proteomes" id="UP000249354">
    <property type="component" value="Unassembled WGS sequence"/>
</dbReference>
<accession>A0A2W4VK92</accession>
<evidence type="ECO:0000313" key="9">
    <source>
        <dbReference type="EMBL" id="PZO10015.1"/>
    </source>
</evidence>
<comment type="caution">
    <text evidence="9">The sequence shown here is derived from an EMBL/GenBank/DDBJ whole genome shotgun (WGS) entry which is preliminary data.</text>
</comment>
<evidence type="ECO:0000256" key="2">
    <source>
        <dbReference type="ARBA" id="ARBA00005988"/>
    </source>
</evidence>
<evidence type="ECO:0000256" key="3">
    <source>
        <dbReference type="ARBA" id="ARBA00022670"/>
    </source>
</evidence>
<dbReference type="EMBL" id="QBMC01000228">
    <property type="protein sequence ID" value="PZO10015.1"/>
    <property type="molecule type" value="Genomic_DNA"/>
</dbReference>
<keyword evidence="6" id="KW-0482">Metalloprotease</keyword>
<comment type="cofactor">
    <cofactor evidence="1">
        <name>Zn(2+)</name>
        <dbReference type="ChEBI" id="CHEBI:29105"/>
    </cofactor>
</comment>
<reference evidence="10" key="1">
    <citation type="submission" date="2018-04" db="EMBL/GenBank/DDBJ databases">
        <authorList>
            <person name="Cornet L."/>
        </authorList>
    </citation>
    <scope>NUCLEOTIDE SEQUENCE [LARGE SCALE GENOMIC DNA]</scope>
</reference>
<dbReference type="GO" id="GO:0006508">
    <property type="term" value="P:proteolysis"/>
    <property type="evidence" value="ECO:0007669"/>
    <property type="project" value="UniProtKB-KW"/>
</dbReference>
<keyword evidence="3" id="KW-0645">Protease</keyword>
<evidence type="ECO:0000256" key="5">
    <source>
        <dbReference type="ARBA" id="ARBA00022833"/>
    </source>
</evidence>
<dbReference type="PANTHER" id="PTHR11705:SF143">
    <property type="entry name" value="SLL0236 PROTEIN"/>
    <property type="match status" value="1"/>
</dbReference>
<evidence type="ECO:0000256" key="7">
    <source>
        <dbReference type="PROSITE-ProRule" id="PRU01379"/>
    </source>
</evidence>
<keyword evidence="4" id="KW-0378">Hydrolase</keyword>
<evidence type="ECO:0000313" key="10">
    <source>
        <dbReference type="Proteomes" id="UP000249354"/>
    </source>
</evidence>